<dbReference type="Pfam" id="PF19743">
    <property type="entry name" value="ASTN1_2_fn3"/>
    <property type="match status" value="2"/>
</dbReference>
<dbReference type="GO" id="GO:0007158">
    <property type="term" value="P:neuron cell-cell adhesion"/>
    <property type="evidence" value="ECO:0007669"/>
    <property type="project" value="TreeGrafter"/>
</dbReference>
<evidence type="ECO:0000259" key="2">
    <source>
        <dbReference type="Pfam" id="PF18577"/>
    </source>
</evidence>
<dbReference type="EMBL" id="JAAWVO010070627">
    <property type="protein sequence ID" value="MBN3324415.1"/>
    <property type="molecule type" value="Genomic_DNA"/>
</dbReference>
<feature type="domain" description="Annexin-like" evidence="1">
    <location>
        <begin position="298"/>
        <end position="389"/>
    </location>
</feature>
<evidence type="ECO:0000313" key="4">
    <source>
        <dbReference type="EMBL" id="MBN3324415.1"/>
    </source>
</evidence>
<gene>
    <name evidence="4" type="primary">Astn2_1</name>
    <name evidence="4" type="ORF">GTO95_0012704</name>
</gene>
<dbReference type="PANTHER" id="PTHR16592">
    <property type="entry name" value="ASTROTACTIN-1-LIKE"/>
    <property type="match status" value="1"/>
</dbReference>
<dbReference type="Pfam" id="PF18411">
    <property type="entry name" value="Annexin_2"/>
    <property type="match status" value="1"/>
</dbReference>
<reference evidence="4" key="1">
    <citation type="journal article" date="2021" name="Cell">
        <title>Tracing the genetic footprints of vertebrate landing in non-teleost ray-finned fishes.</title>
        <authorList>
            <person name="Bi X."/>
            <person name="Wang K."/>
            <person name="Yang L."/>
            <person name="Pan H."/>
            <person name="Jiang H."/>
            <person name="Wei Q."/>
            <person name="Fang M."/>
            <person name="Yu H."/>
            <person name="Zhu C."/>
            <person name="Cai Y."/>
            <person name="He Y."/>
            <person name="Gan X."/>
            <person name="Zeng H."/>
            <person name="Yu D."/>
            <person name="Zhu Y."/>
            <person name="Jiang H."/>
            <person name="Qiu Q."/>
            <person name="Yang H."/>
            <person name="Zhang Y.E."/>
            <person name="Wang W."/>
            <person name="Zhu M."/>
            <person name="He S."/>
            <person name="Zhang G."/>
        </authorList>
    </citation>
    <scope>NUCLEOTIDE SEQUENCE</scope>
    <source>
        <strain evidence="4">Allg_001</strain>
    </source>
</reference>
<dbReference type="GO" id="GO:0005768">
    <property type="term" value="C:endosome"/>
    <property type="evidence" value="ECO:0007669"/>
    <property type="project" value="TreeGrafter"/>
</dbReference>
<name>A0A8J7P537_ATRSP</name>
<dbReference type="Proteomes" id="UP000736164">
    <property type="component" value="Unassembled WGS sequence"/>
</dbReference>
<feature type="non-terminal residue" evidence="4">
    <location>
        <position position="447"/>
    </location>
</feature>
<dbReference type="InterPro" id="IPR036116">
    <property type="entry name" value="FN3_sf"/>
</dbReference>
<feature type="non-terminal residue" evidence="4">
    <location>
        <position position="1"/>
    </location>
</feature>
<proteinExistence type="predicted"/>
<organism evidence="4 5">
    <name type="scientific">Atractosteus spatula</name>
    <name type="common">Alligator gar</name>
    <name type="synonym">Lepisosteus spatula</name>
    <dbReference type="NCBI Taxonomy" id="7917"/>
    <lineage>
        <taxon>Eukaryota</taxon>
        <taxon>Metazoa</taxon>
        <taxon>Chordata</taxon>
        <taxon>Craniata</taxon>
        <taxon>Vertebrata</taxon>
        <taxon>Euteleostomi</taxon>
        <taxon>Actinopterygii</taxon>
        <taxon>Neopterygii</taxon>
        <taxon>Holostei</taxon>
        <taxon>Semionotiformes</taxon>
        <taxon>Lepisosteidae</taxon>
        <taxon>Atractosteus</taxon>
    </lineage>
</organism>
<sequence length="447" mass="50581">MPFITYLSGLLTAQMLSDDQLVSGVEIHCEEKGRCPSTCHLCRRQGKEQVSPMPVLLEISRVVPLYTLIQDNATKEAFKSATMSSYWCAGKGDVIENWCRCDLSAFSKDGLPNCSPLLQPVLRLAASLEPSSTMVALEWVDIEPVIGCKISDYIIQHKRVEDPMEAEIYTVGSTVRLGPSKVLDENIFETSSPVPPTGDLPKQPFSSNWQQLHRRGGACQRLIKSEGEVMSFADDLLSGLGSSCVVAGKRHGDHIHSTIYSLVFKCLEPDSLYKFTLFAVDSRGRRSESSYVSLRTSCPIVDDNKAEEIADKVYNLYNGYTSGKEQQTAYNTLMEISPSMLYRVQYHYNSHYEKFGDFVWRSEDELGPRKAHLILRRVDRISRYCTALLHSAYIQSRTDTVPYIFCRSEEIRPINMVWHSSLQDTKVTCIEKLMSIPRNTYGDFKLR</sequence>
<protein>
    <submittedName>
        <fullName evidence="4">ASTN2 protein</fullName>
    </submittedName>
</protein>
<dbReference type="GO" id="GO:0016020">
    <property type="term" value="C:membrane"/>
    <property type="evidence" value="ECO:0007669"/>
    <property type="project" value="TreeGrafter"/>
</dbReference>
<dbReference type="InterPro" id="IPR026995">
    <property type="entry name" value="Astrotactin"/>
</dbReference>
<dbReference type="PANTHER" id="PTHR16592:SF2">
    <property type="entry name" value="ASTROTACTIN-2"/>
    <property type="match status" value="1"/>
</dbReference>
<accession>A0A8J7P537</accession>
<dbReference type="GO" id="GO:0001764">
    <property type="term" value="P:neuron migration"/>
    <property type="evidence" value="ECO:0007669"/>
    <property type="project" value="InterPro"/>
</dbReference>
<dbReference type="InterPro" id="IPR040685">
    <property type="entry name" value="Annexin-like"/>
</dbReference>
<dbReference type="InterPro" id="IPR040510">
    <property type="entry name" value="ASTN_2_hairpin"/>
</dbReference>
<dbReference type="SUPFAM" id="SSF49265">
    <property type="entry name" value="Fibronectin type III"/>
    <property type="match status" value="1"/>
</dbReference>
<dbReference type="InterPro" id="IPR045574">
    <property type="entry name" value="ASTN1_2_Fn3"/>
</dbReference>
<evidence type="ECO:0000313" key="5">
    <source>
        <dbReference type="Proteomes" id="UP000736164"/>
    </source>
</evidence>
<feature type="domain" description="Astrotactin-1/2 Fn3" evidence="3">
    <location>
        <begin position="119"/>
        <end position="171"/>
    </location>
</feature>
<keyword evidence="5" id="KW-1185">Reference proteome</keyword>
<dbReference type="Pfam" id="PF18577">
    <property type="entry name" value="ASTN_2_hairpin"/>
    <property type="match status" value="1"/>
</dbReference>
<evidence type="ECO:0000259" key="1">
    <source>
        <dbReference type="Pfam" id="PF18411"/>
    </source>
</evidence>
<feature type="domain" description="Astrotactin-1/2 Fn3" evidence="3">
    <location>
        <begin position="227"/>
        <end position="296"/>
    </location>
</feature>
<comment type="caution">
    <text evidence="4">The sequence shown here is derived from an EMBL/GenBank/DDBJ whole genome shotgun (WGS) entry which is preliminary data.</text>
</comment>
<dbReference type="AlphaFoldDB" id="A0A8J7P537"/>
<evidence type="ECO:0000259" key="3">
    <source>
        <dbReference type="Pfam" id="PF19743"/>
    </source>
</evidence>
<feature type="domain" description="Astrotactin-2 C-terminal beta-hairpin" evidence="2">
    <location>
        <begin position="394"/>
        <end position="440"/>
    </location>
</feature>